<dbReference type="PANTHER" id="PTHR34761">
    <property type="entry name" value="NUCLEOLUS AND NEURAL PROGENITOR PROTEIN"/>
    <property type="match status" value="1"/>
</dbReference>
<feature type="domain" description="Nucleolus and neural progenitor protein-like N-terminal" evidence="1">
    <location>
        <begin position="5"/>
        <end position="190"/>
    </location>
</feature>
<dbReference type="GeneID" id="105427140"/>
<dbReference type="InterPro" id="IPR027951">
    <property type="entry name" value="Nepro_N"/>
</dbReference>
<dbReference type="Pfam" id="PF14780">
    <property type="entry name" value="NEPRO_N"/>
    <property type="match status" value="1"/>
</dbReference>
<name>A0A6I9W978_9HYME</name>
<dbReference type="GO" id="GO:0005634">
    <property type="term" value="C:nucleus"/>
    <property type="evidence" value="ECO:0007669"/>
    <property type="project" value="TreeGrafter"/>
</dbReference>
<evidence type="ECO:0000259" key="1">
    <source>
        <dbReference type="Pfam" id="PF14780"/>
    </source>
</evidence>
<dbReference type="RefSeq" id="XP_011637059.1">
    <property type="nucleotide sequence ID" value="XM_011638757.2"/>
</dbReference>
<gene>
    <name evidence="3" type="primary">LOC105427140</name>
</gene>
<dbReference type="KEGG" id="pbar:105427140"/>
<dbReference type="OrthoDB" id="9899341at2759"/>
<evidence type="ECO:0000313" key="3">
    <source>
        <dbReference type="RefSeq" id="XP_011637059.1"/>
    </source>
</evidence>
<evidence type="ECO:0000313" key="2">
    <source>
        <dbReference type="Proteomes" id="UP000504615"/>
    </source>
</evidence>
<dbReference type="Proteomes" id="UP000504615">
    <property type="component" value="Unplaced"/>
</dbReference>
<protein>
    <submittedName>
        <fullName evidence="3">Uncharacterized protein LOC105427140</fullName>
    </submittedName>
</protein>
<organism evidence="2 3">
    <name type="scientific">Pogonomyrmex barbatus</name>
    <name type="common">red harvester ant</name>
    <dbReference type="NCBI Taxonomy" id="144034"/>
    <lineage>
        <taxon>Eukaryota</taxon>
        <taxon>Metazoa</taxon>
        <taxon>Ecdysozoa</taxon>
        <taxon>Arthropoda</taxon>
        <taxon>Hexapoda</taxon>
        <taxon>Insecta</taxon>
        <taxon>Pterygota</taxon>
        <taxon>Neoptera</taxon>
        <taxon>Endopterygota</taxon>
        <taxon>Hymenoptera</taxon>
        <taxon>Apocrita</taxon>
        <taxon>Aculeata</taxon>
        <taxon>Formicoidea</taxon>
        <taxon>Formicidae</taxon>
        <taxon>Myrmicinae</taxon>
        <taxon>Pogonomyrmex</taxon>
    </lineage>
</organism>
<reference evidence="3" key="1">
    <citation type="submission" date="2025-08" db="UniProtKB">
        <authorList>
            <consortium name="RefSeq"/>
        </authorList>
    </citation>
    <scope>IDENTIFICATION</scope>
</reference>
<dbReference type="InterPro" id="IPR052835">
    <property type="entry name" value="Nepro"/>
</dbReference>
<sequence>MNAAWNLPILERPPYITWQISPLDAKKLGVDVTRYKTVLGAAIHDLSSITFLKLDAAVLSRLIYRMKRKFRNDKGFMYMVKLNKALVNCYNIFLIKEYQTLRSDLRIEDGLYILPTRQRLEYTLVRTQGFAKLMDRIEQSAKCSGHLLKSRMKSGHAWSITLVAYANISRIWLCSRAILRKCCKWYNELYQCAEQFKYIGAVWFPKHQSLPCDLKLWLSLSWIDDLDDSQNKLQDWQKIFGLPTEACNDISKMNFITHHKKTDSRLTQAVESASVDNILDNMSTSNTDTNDIGEVVDRKLLIIIYQKIISEYLLLARKCHINIPVLSNQELESPIYKKKQ</sequence>
<dbReference type="PANTHER" id="PTHR34761:SF1">
    <property type="entry name" value="NUCLEOLUS AND NEURAL PROGENITOR PROTEIN"/>
    <property type="match status" value="1"/>
</dbReference>
<dbReference type="AlphaFoldDB" id="A0A6I9W978"/>
<dbReference type="GO" id="GO:0045747">
    <property type="term" value="P:positive regulation of Notch signaling pathway"/>
    <property type="evidence" value="ECO:0007669"/>
    <property type="project" value="TreeGrafter"/>
</dbReference>
<keyword evidence="2" id="KW-1185">Reference proteome</keyword>
<proteinExistence type="predicted"/>
<accession>A0A6I9W978</accession>